<evidence type="ECO:0000313" key="5">
    <source>
        <dbReference type="Proteomes" id="UP000190044"/>
    </source>
</evidence>
<accession>A0A1T5FBP7</accession>
<proteinExistence type="predicted"/>
<dbReference type="EMBL" id="FUYP01000032">
    <property type="protein sequence ID" value="SKB93547.1"/>
    <property type="molecule type" value="Genomic_DNA"/>
</dbReference>
<evidence type="ECO:0000256" key="1">
    <source>
        <dbReference type="SAM" id="Coils"/>
    </source>
</evidence>
<dbReference type="GO" id="GO:0016829">
    <property type="term" value="F:lyase activity"/>
    <property type="evidence" value="ECO:0007669"/>
    <property type="project" value="UniProtKB-KW"/>
</dbReference>
<dbReference type="InterPro" id="IPR024463">
    <property type="entry name" value="Transposase_TnpC_homeodom"/>
</dbReference>
<feature type="coiled-coil region" evidence="1">
    <location>
        <begin position="33"/>
        <end position="79"/>
    </location>
</feature>
<evidence type="ECO:0000256" key="2">
    <source>
        <dbReference type="SAM" id="MobiDB-lite"/>
    </source>
</evidence>
<dbReference type="Pfam" id="PF13007">
    <property type="entry name" value="LZ_Tnp_IS66"/>
    <property type="match status" value="1"/>
</dbReference>
<protein>
    <submittedName>
        <fullName evidence="4">Isocitrate lyase family protein</fullName>
    </submittedName>
</protein>
<feature type="region of interest" description="Disordered" evidence="2">
    <location>
        <begin position="82"/>
        <end position="118"/>
    </location>
</feature>
<keyword evidence="1" id="KW-0175">Coiled coil</keyword>
<dbReference type="OrthoDB" id="9800877at2"/>
<reference evidence="5" key="1">
    <citation type="submission" date="2017-02" db="EMBL/GenBank/DDBJ databases">
        <authorList>
            <person name="Varghese N."/>
            <person name="Submissions S."/>
        </authorList>
    </citation>
    <scope>NUCLEOTIDE SEQUENCE [LARGE SCALE GENOMIC DNA]</scope>
    <source>
        <strain evidence="5">R11H</strain>
    </source>
</reference>
<name>A0A1T5FBP7_9SPHN</name>
<keyword evidence="4" id="KW-0456">Lyase</keyword>
<dbReference type="AlphaFoldDB" id="A0A1T5FBP7"/>
<feature type="domain" description="Transposase TnpC homeodomain" evidence="3">
    <location>
        <begin position="43"/>
        <end position="86"/>
    </location>
</feature>
<keyword evidence="5" id="KW-1185">Reference proteome</keyword>
<organism evidence="4 5">
    <name type="scientific">Sphingopyxis flava</name>
    <dbReference type="NCBI Taxonomy" id="1507287"/>
    <lineage>
        <taxon>Bacteria</taxon>
        <taxon>Pseudomonadati</taxon>
        <taxon>Pseudomonadota</taxon>
        <taxon>Alphaproteobacteria</taxon>
        <taxon>Sphingomonadales</taxon>
        <taxon>Sphingomonadaceae</taxon>
        <taxon>Sphingopyxis</taxon>
    </lineage>
</organism>
<gene>
    <name evidence="4" type="ORF">SAMN06295937_10325</name>
</gene>
<evidence type="ECO:0000313" key="4">
    <source>
        <dbReference type="EMBL" id="SKB93547.1"/>
    </source>
</evidence>
<sequence length="118" mass="12770">MLNAVPDLPEDPALLKAMIAALQAENAKLTTTLRAHDLVVQALRLQIARLKKQAFGKSSEKIEREIAQLELALEDVLVSAAQQAPVASDQDDPDPDLAAPPSDTVPTPHHQIMARVPR</sequence>
<evidence type="ECO:0000259" key="3">
    <source>
        <dbReference type="Pfam" id="PF13007"/>
    </source>
</evidence>
<dbReference type="Proteomes" id="UP000190044">
    <property type="component" value="Unassembled WGS sequence"/>
</dbReference>